<organism evidence="2 3">
    <name type="scientific">Actinomadura viridis</name>
    <dbReference type="NCBI Taxonomy" id="58110"/>
    <lineage>
        <taxon>Bacteria</taxon>
        <taxon>Bacillati</taxon>
        <taxon>Actinomycetota</taxon>
        <taxon>Actinomycetes</taxon>
        <taxon>Streptosporangiales</taxon>
        <taxon>Thermomonosporaceae</taxon>
        <taxon>Actinomadura</taxon>
    </lineage>
</organism>
<proteinExistence type="predicted"/>
<evidence type="ECO:0000313" key="3">
    <source>
        <dbReference type="Proteomes" id="UP000614047"/>
    </source>
</evidence>
<evidence type="ECO:0000313" key="2">
    <source>
        <dbReference type="EMBL" id="MBG6090655.1"/>
    </source>
</evidence>
<dbReference type="Proteomes" id="UP000614047">
    <property type="component" value="Unassembled WGS sequence"/>
</dbReference>
<accession>A0A931DII3</accession>
<keyword evidence="1" id="KW-0732">Signal</keyword>
<name>A0A931DII3_9ACTN</name>
<keyword evidence="3" id="KW-1185">Reference proteome</keyword>
<dbReference type="RefSeq" id="WP_197013090.1">
    <property type="nucleotide sequence ID" value="NZ_BAABES010000011.1"/>
</dbReference>
<evidence type="ECO:0000256" key="1">
    <source>
        <dbReference type="SAM" id="SignalP"/>
    </source>
</evidence>
<protein>
    <recommendedName>
        <fullName evidence="4">Lipoprotein</fullName>
    </recommendedName>
</protein>
<feature type="chain" id="PRO_5037012194" description="Lipoprotein" evidence="1">
    <location>
        <begin position="22"/>
        <end position="172"/>
    </location>
</feature>
<reference evidence="2" key="1">
    <citation type="submission" date="2020-11" db="EMBL/GenBank/DDBJ databases">
        <title>Sequencing the genomes of 1000 actinobacteria strains.</title>
        <authorList>
            <person name="Klenk H.-P."/>
        </authorList>
    </citation>
    <scope>NUCLEOTIDE SEQUENCE</scope>
    <source>
        <strain evidence="2">DSM 43175</strain>
    </source>
</reference>
<feature type="signal peptide" evidence="1">
    <location>
        <begin position="1"/>
        <end position="21"/>
    </location>
</feature>
<dbReference type="EMBL" id="JADOUA010000001">
    <property type="protein sequence ID" value="MBG6090655.1"/>
    <property type="molecule type" value="Genomic_DNA"/>
</dbReference>
<evidence type="ECO:0008006" key="4">
    <source>
        <dbReference type="Google" id="ProtNLM"/>
    </source>
</evidence>
<dbReference type="PROSITE" id="PS51257">
    <property type="entry name" value="PROKAR_LIPOPROTEIN"/>
    <property type="match status" value="1"/>
</dbReference>
<gene>
    <name evidence="2" type="ORF">IW256_004768</name>
</gene>
<dbReference type="AlphaFoldDB" id="A0A931DII3"/>
<comment type="caution">
    <text evidence="2">The sequence shown here is derived from an EMBL/GenBank/DDBJ whole genome shotgun (WGS) entry which is preliminary data.</text>
</comment>
<sequence>MRSRRTLLAVPVATAITLAGACGGAAGGRPGSGPADRSPTAEVKPGRTFTLAIGGTARLPEAGLTVTLRDVRNDGRCPSDVECYWQGDATVVVGVTETGRSPAAREHELHTVMRAPARGGDGPADGEGRARDDRLVRVGGHVLRLVGLSPSRKSDAAVDRDAYRGRFVVVAG</sequence>